<dbReference type="FunFam" id="3.10.110.10:FF:000031">
    <property type="entry name" value="Ubiquitin-conjugating enzyme E2 22"/>
    <property type="match status" value="1"/>
</dbReference>
<evidence type="ECO:0000256" key="2">
    <source>
        <dbReference type="ARBA" id="ARBA00022679"/>
    </source>
</evidence>
<dbReference type="Gene3D" id="3.10.110.10">
    <property type="entry name" value="Ubiquitin Conjugating Enzyme"/>
    <property type="match status" value="1"/>
</dbReference>
<dbReference type="SMART" id="SM00212">
    <property type="entry name" value="UBCc"/>
    <property type="match status" value="1"/>
</dbReference>
<dbReference type="InterPro" id="IPR050113">
    <property type="entry name" value="Ub_conjugating_enzyme"/>
</dbReference>
<proteinExistence type="inferred from homology"/>
<name>A0A7S3LQ18_9STRA</name>
<dbReference type="InterPro" id="IPR000608">
    <property type="entry name" value="UBC"/>
</dbReference>
<dbReference type="GO" id="GO:0061631">
    <property type="term" value="F:ubiquitin conjugating enzyme activity"/>
    <property type="evidence" value="ECO:0007669"/>
    <property type="project" value="UniProtKB-EC"/>
</dbReference>
<dbReference type="PANTHER" id="PTHR24067">
    <property type="entry name" value="UBIQUITIN-CONJUGATING ENZYME E2"/>
    <property type="match status" value="1"/>
</dbReference>
<feature type="compositionally biased region" description="Basic residues" evidence="8">
    <location>
        <begin position="189"/>
        <end position="218"/>
    </location>
</feature>
<evidence type="ECO:0000256" key="8">
    <source>
        <dbReference type="SAM" id="MobiDB-lite"/>
    </source>
</evidence>
<evidence type="ECO:0000259" key="9">
    <source>
        <dbReference type="PROSITE" id="PS50127"/>
    </source>
</evidence>
<feature type="region of interest" description="Disordered" evidence="8">
    <location>
        <begin position="166"/>
        <end position="218"/>
    </location>
</feature>
<keyword evidence="3 7" id="KW-0547">Nucleotide-binding</keyword>
<evidence type="ECO:0000256" key="1">
    <source>
        <dbReference type="ARBA" id="ARBA00012486"/>
    </source>
</evidence>
<dbReference type="InterPro" id="IPR023313">
    <property type="entry name" value="UBQ-conjugating_AS"/>
</dbReference>
<dbReference type="Pfam" id="PF00179">
    <property type="entry name" value="UQ_con"/>
    <property type="match status" value="1"/>
</dbReference>
<keyword evidence="5 7" id="KW-0067">ATP-binding</keyword>
<comment type="similarity">
    <text evidence="7">Belongs to the ubiquitin-conjugating enzyme family.</text>
</comment>
<evidence type="ECO:0000256" key="3">
    <source>
        <dbReference type="ARBA" id="ARBA00022741"/>
    </source>
</evidence>
<gene>
    <name evidence="10" type="ORF">ASTO00021_LOCUS8061</name>
</gene>
<dbReference type="GO" id="GO:0005524">
    <property type="term" value="F:ATP binding"/>
    <property type="evidence" value="ECO:0007669"/>
    <property type="project" value="UniProtKB-UniRule"/>
</dbReference>
<dbReference type="EC" id="2.3.2.23" evidence="1"/>
<protein>
    <recommendedName>
        <fullName evidence="1">E2 ubiquitin-conjugating enzyme</fullName>
        <ecNumber evidence="1">2.3.2.23</ecNumber>
    </recommendedName>
</protein>
<evidence type="ECO:0000256" key="5">
    <source>
        <dbReference type="ARBA" id="ARBA00022840"/>
    </source>
</evidence>
<evidence type="ECO:0000256" key="7">
    <source>
        <dbReference type="RuleBase" id="RU362109"/>
    </source>
</evidence>
<accession>A0A7S3LQ18</accession>
<dbReference type="PROSITE" id="PS00183">
    <property type="entry name" value="UBC_1"/>
    <property type="match status" value="1"/>
</dbReference>
<evidence type="ECO:0000256" key="4">
    <source>
        <dbReference type="ARBA" id="ARBA00022786"/>
    </source>
</evidence>
<dbReference type="AlphaFoldDB" id="A0A7S3LQ18"/>
<evidence type="ECO:0000256" key="6">
    <source>
        <dbReference type="PROSITE-ProRule" id="PRU10133"/>
    </source>
</evidence>
<evidence type="ECO:0000313" key="10">
    <source>
        <dbReference type="EMBL" id="CAE0437806.1"/>
    </source>
</evidence>
<dbReference type="InterPro" id="IPR016135">
    <property type="entry name" value="UBQ-conjugating_enzyme/RWD"/>
</dbReference>
<dbReference type="EMBL" id="HBIN01010767">
    <property type="protein sequence ID" value="CAE0437806.1"/>
    <property type="molecule type" value="Transcribed_RNA"/>
</dbReference>
<feature type="active site" description="Glycyl thioester intermediate" evidence="6">
    <location>
        <position position="100"/>
    </location>
</feature>
<reference evidence="10" key="1">
    <citation type="submission" date="2021-01" db="EMBL/GenBank/DDBJ databases">
        <authorList>
            <person name="Corre E."/>
            <person name="Pelletier E."/>
            <person name="Niang G."/>
            <person name="Scheremetjew M."/>
            <person name="Finn R."/>
            <person name="Kale V."/>
            <person name="Holt S."/>
            <person name="Cochrane G."/>
            <person name="Meng A."/>
            <person name="Brown T."/>
            <person name="Cohen L."/>
        </authorList>
    </citation>
    <scope>NUCLEOTIDE SEQUENCE</scope>
    <source>
        <strain evidence="10">GSBS06</strain>
    </source>
</reference>
<keyword evidence="2" id="KW-0808">Transferase</keyword>
<dbReference type="PROSITE" id="PS50127">
    <property type="entry name" value="UBC_2"/>
    <property type="match status" value="1"/>
</dbReference>
<dbReference type="SUPFAM" id="SSF54495">
    <property type="entry name" value="UBC-like"/>
    <property type="match status" value="1"/>
</dbReference>
<sequence>MSKRKMSSSHENLSPQVLQCIARELRKLVSQPTEGITVHINEEDLTDIQADIDGPVGTPYEGGTFRCKLVLGSEFPSAPPRGFFLTKIFHPNVASNGDICVNTLKKDWKPDLGMTHIFQVIRCLLIVPFPESALNEDASKLFLESYDEYAKRARLMTSIHASRKFTSAEDKNKAIPKISEDSDQSSDNKKRRQTAGKSKSKGKLEKKKSDRKRNLKRL</sequence>
<dbReference type="CDD" id="cd23804">
    <property type="entry name" value="UBCc_UBE2S"/>
    <property type="match status" value="1"/>
</dbReference>
<feature type="domain" description="UBC core" evidence="9">
    <location>
        <begin position="16"/>
        <end position="162"/>
    </location>
</feature>
<keyword evidence="4 7" id="KW-0833">Ubl conjugation pathway</keyword>
<organism evidence="10">
    <name type="scientific">Aplanochytrium stocchinoi</name>
    <dbReference type="NCBI Taxonomy" id="215587"/>
    <lineage>
        <taxon>Eukaryota</taxon>
        <taxon>Sar</taxon>
        <taxon>Stramenopiles</taxon>
        <taxon>Bigyra</taxon>
        <taxon>Labyrinthulomycetes</taxon>
        <taxon>Thraustochytrida</taxon>
        <taxon>Thraustochytriidae</taxon>
        <taxon>Aplanochytrium</taxon>
    </lineage>
</organism>